<gene>
    <name evidence="1" type="ORF">BCO_0009600</name>
</gene>
<protein>
    <submittedName>
        <fullName evidence="1">Uncharacterized protein</fullName>
    </submittedName>
</protein>
<name>W5SW42_9SPIR</name>
<dbReference type="EMBL" id="CP005752">
    <property type="protein sequence ID" value="AHH11404.1"/>
    <property type="molecule type" value="Genomic_DNA"/>
</dbReference>
<dbReference type="AlphaFoldDB" id="W5SW42"/>
<dbReference type="HOGENOM" id="CLU_1944564_0_0_12"/>
<organism evidence="1">
    <name type="scientific">Borrelia coriaceae ATCC 43381</name>
    <dbReference type="NCBI Taxonomy" id="1408429"/>
    <lineage>
        <taxon>Bacteria</taxon>
        <taxon>Pseudomonadati</taxon>
        <taxon>Spirochaetota</taxon>
        <taxon>Spirochaetia</taxon>
        <taxon>Spirochaetales</taxon>
        <taxon>Borreliaceae</taxon>
        <taxon>Borrelia</taxon>
    </lineage>
</organism>
<keyword evidence="1" id="KW-0614">Plasmid</keyword>
<evidence type="ECO:0000313" key="1">
    <source>
        <dbReference type="EMBL" id="AHH11404.1"/>
    </source>
</evidence>
<sequence>MEIEIEIGWFDKRNAKIARMHEFGNSKLPSRSHLYAVANEMGFKNYIDTIYIRNCFMENPKKGMQAIAKAFITYYTNYVVSNKVKPQIQAKTIAYKKRKGSSYSTSTLIDTANMLNSISYRINQ</sequence>
<proteinExistence type="predicted"/>
<dbReference type="RefSeq" id="WP_025408686.1">
    <property type="nucleotide sequence ID" value="NZ_CP005752.1"/>
</dbReference>
<geneLocation type="plasmid" evidence="1">
    <name>unnamed</name>
</geneLocation>
<reference evidence="1" key="1">
    <citation type="submission" date="2013-04" db="EMBL/GenBank/DDBJ databases">
        <title>Comparative Genomics of Relapsing Fever Spirochetes.</title>
        <authorList>
            <person name="Schwan T.G."/>
            <person name="Raffel S.J."/>
            <person name="Porcella S.F."/>
            <person name="Martens C.A."/>
            <person name="Bruno D.P."/>
            <person name="Ricklefs S.M."/>
            <person name="Barbian K.B."/>
        </authorList>
    </citation>
    <scope>NUCLEOTIDE SEQUENCE</scope>
    <source>
        <strain evidence="1">Co53</strain>
        <plasmid evidence="1">unnamed</plasmid>
    </source>
</reference>
<accession>W5SW42</accession>